<dbReference type="EMBL" id="WTYW01000003">
    <property type="protein sequence ID" value="MXO86623.1"/>
    <property type="molecule type" value="Genomic_DNA"/>
</dbReference>
<dbReference type="OrthoDB" id="7593328at2"/>
<protein>
    <submittedName>
        <fullName evidence="1">Uncharacterized protein</fullName>
    </submittedName>
</protein>
<sequence length="210" mass="24173">MTPAMSEGLWHALQDGNRWWPTYHPRRTDVLSWRHAAAILLREVDPEPIFAALPDLFEAIYDQSADAICDRLSGTERLTWAIWFDIWLEHFDHWNDPVRQLVEQHCIGPDAKHLAEMLTRLDGASFCDFVLDAYDQDVINRAAFQTALNGEQLPILKLSGTGWPFERLAFSYYERFCVELDQEPDAAPQPMSALDFNRAGHPNVYREDAA</sequence>
<keyword evidence="2" id="KW-1185">Reference proteome</keyword>
<dbReference type="Proteomes" id="UP000433104">
    <property type="component" value="Unassembled WGS sequence"/>
</dbReference>
<accession>A0A844ZGW3</accession>
<comment type="caution">
    <text evidence="1">The sequence shown here is derived from an EMBL/GenBank/DDBJ whole genome shotgun (WGS) entry which is preliminary data.</text>
</comment>
<organism evidence="1 2">
    <name type="scientific">Parapontixanthobacter aurantiacus</name>
    <dbReference type="NCBI Taxonomy" id="1463599"/>
    <lineage>
        <taxon>Bacteria</taxon>
        <taxon>Pseudomonadati</taxon>
        <taxon>Pseudomonadota</taxon>
        <taxon>Alphaproteobacteria</taxon>
        <taxon>Sphingomonadales</taxon>
        <taxon>Erythrobacteraceae</taxon>
        <taxon>Parapontixanthobacter</taxon>
    </lineage>
</organism>
<reference evidence="1 2" key="1">
    <citation type="submission" date="2019-12" db="EMBL/GenBank/DDBJ databases">
        <title>Genomic-based taxomic classification of the family Erythrobacteraceae.</title>
        <authorList>
            <person name="Xu L."/>
        </authorList>
    </citation>
    <scope>NUCLEOTIDE SEQUENCE [LARGE SCALE GENOMIC DNA]</scope>
    <source>
        <strain evidence="1 2">MCCC 1A09962</strain>
    </source>
</reference>
<name>A0A844ZGW3_9SPHN</name>
<dbReference type="RefSeq" id="WP_160683911.1">
    <property type="nucleotide sequence ID" value="NZ_WTYW01000003.1"/>
</dbReference>
<proteinExistence type="predicted"/>
<gene>
    <name evidence="1" type="ORF">GRI38_11365</name>
</gene>
<evidence type="ECO:0000313" key="1">
    <source>
        <dbReference type="EMBL" id="MXO86623.1"/>
    </source>
</evidence>
<evidence type="ECO:0000313" key="2">
    <source>
        <dbReference type="Proteomes" id="UP000433104"/>
    </source>
</evidence>
<dbReference type="AlphaFoldDB" id="A0A844ZGW3"/>